<proteinExistence type="predicted"/>
<accession>A0ABV9W8C9</accession>
<comment type="caution">
    <text evidence="1">The sequence shown here is derived from an EMBL/GenBank/DDBJ whole genome shotgun (WGS) entry which is preliminary data.</text>
</comment>
<evidence type="ECO:0000313" key="1">
    <source>
        <dbReference type="EMBL" id="MFC5003572.1"/>
    </source>
</evidence>
<sequence>MYLVKLLLEARPGAPPGVGPDRVAAALRARVIPSDRVEHISVKATGNGMHVGFFGLAGNLAEATANARRVCHRALSTDPVLGGWRLNSELEFME</sequence>
<dbReference type="EMBL" id="JBHSIU010000053">
    <property type="protein sequence ID" value="MFC5003572.1"/>
    <property type="molecule type" value="Genomic_DNA"/>
</dbReference>
<organism evidence="1 2">
    <name type="scientific">Dactylosporangium cerinum</name>
    <dbReference type="NCBI Taxonomy" id="1434730"/>
    <lineage>
        <taxon>Bacteria</taxon>
        <taxon>Bacillati</taxon>
        <taxon>Actinomycetota</taxon>
        <taxon>Actinomycetes</taxon>
        <taxon>Micromonosporales</taxon>
        <taxon>Micromonosporaceae</taxon>
        <taxon>Dactylosporangium</taxon>
    </lineage>
</organism>
<reference evidence="2" key="1">
    <citation type="journal article" date="2019" name="Int. J. Syst. Evol. Microbiol.">
        <title>The Global Catalogue of Microorganisms (GCM) 10K type strain sequencing project: providing services to taxonomists for standard genome sequencing and annotation.</title>
        <authorList>
            <consortium name="The Broad Institute Genomics Platform"/>
            <consortium name="The Broad Institute Genome Sequencing Center for Infectious Disease"/>
            <person name="Wu L."/>
            <person name="Ma J."/>
        </authorList>
    </citation>
    <scope>NUCLEOTIDE SEQUENCE [LARGE SCALE GENOMIC DNA]</scope>
    <source>
        <strain evidence="2">CGMCC 4.7152</strain>
    </source>
</reference>
<name>A0ABV9W8C9_9ACTN</name>
<keyword evidence="2" id="KW-1185">Reference proteome</keyword>
<dbReference type="RefSeq" id="WP_380122652.1">
    <property type="nucleotide sequence ID" value="NZ_JBHSIU010000053.1"/>
</dbReference>
<protein>
    <submittedName>
        <fullName evidence="1">Uncharacterized protein</fullName>
    </submittedName>
</protein>
<evidence type="ECO:0000313" key="2">
    <source>
        <dbReference type="Proteomes" id="UP001595912"/>
    </source>
</evidence>
<gene>
    <name evidence="1" type="ORF">ACFPIJ_37840</name>
</gene>
<dbReference type="Proteomes" id="UP001595912">
    <property type="component" value="Unassembled WGS sequence"/>
</dbReference>